<evidence type="ECO:0000313" key="2">
    <source>
        <dbReference type="Proteomes" id="UP000237222"/>
    </source>
</evidence>
<dbReference type="NCBIfam" id="TIGR00661">
    <property type="entry name" value="MJ1255"/>
    <property type="match status" value="1"/>
</dbReference>
<dbReference type="InterPro" id="IPR005262">
    <property type="entry name" value="MJ1255-like"/>
</dbReference>
<protein>
    <recommendedName>
        <fullName evidence="3">Glycosyltransferase</fullName>
    </recommendedName>
</protein>
<organism evidence="1 2">
    <name type="scientific">Zhongshania marina</name>
    <dbReference type="NCBI Taxonomy" id="2304603"/>
    <lineage>
        <taxon>Bacteria</taxon>
        <taxon>Pseudomonadati</taxon>
        <taxon>Pseudomonadota</taxon>
        <taxon>Gammaproteobacteria</taxon>
        <taxon>Cellvibrionales</taxon>
        <taxon>Spongiibacteraceae</taxon>
        <taxon>Zhongshania</taxon>
    </lineage>
</organism>
<dbReference type="RefSeq" id="WP_103682773.1">
    <property type="nucleotide sequence ID" value="NZ_PQGG01000006.1"/>
</dbReference>
<dbReference type="Gene3D" id="3.40.50.2000">
    <property type="entry name" value="Glycogen Phosphorylase B"/>
    <property type="match status" value="1"/>
</dbReference>
<proteinExistence type="predicted"/>
<dbReference type="PANTHER" id="PTHR21015:SF22">
    <property type="entry name" value="GLYCOSYLTRANSFERASE"/>
    <property type="match status" value="1"/>
</dbReference>
<accession>A0A2S4HL49</accession>
<dbReference type="AlphaFoldDB" id="A0A2S4HL49"/>
<dbReference type="EMBL" id="PQGG01000006">
    <property type="protein sequence ID" value="POP54401.1"/>
    <property type="molecule type" value="Genomic_DNA"/>
</dbReference>
<dbReference type="Pfam" id="PF13528">
    <property type="entry name" value="Glyco_trans_1_3"/>
    <property type="match status" value="1"/>
</dbReference>
<name>A0A2S4HL49_9GAMM</name>
<evidence type="ECO:0000313" key="1">
    <source>
        <dbReference type="EMBL" id="POP54401.1"/>
    </source>
</evidence>
<evidence type="ECO:0008006" key="3">
    <source>
        <dbReference type="Google" id="ProtNLM"/>
    </source>
</evidence>
<comment type="caution">
    <text evidence="1">The sequence shown here is derived from an EMBL/GenBank/DDBJ whole genome shotgun (WGS) entry which is preliminary data.</text>
</comment>
<dbReference type="GO" id="GO:0016757">
    <property type="term" value="F:glycosyltransferase activity"/>
    <property type="evidence" value="ECO:0007669"/>
    <property type="project" value="TreeGrafter"/>
</dbReference>
<dbReference type="Proteomes" id="UP000237222">
    <property type="component" value="Unassembled WGS sequence"/>
</dbReference>
<dbReference type="SUPFAM" id="SSF53756">
    <property type="entry name" value="UDP-Glycosyltransferase/glycogen phosphorylase"/>
    <property type="match status" value="1"/>
</dbReference>
<dbReference type="PANTHER" id="PTHR21015">
    <property type="entry name" value="UDP-N-ACETYLGLUCOSAMINE--N-ACETYLMURAMYL-(PENTAPEPTIDE) PYROPHOSPHORYL-UNDECAPRENOL N-ACETYLGLUCOSAMINE TRANSFERASE 1"/>
    <property type="match status" value="1"/>
</dbReference>
<reference evidence="1 2" key="1">
    <citation type="submission" date="2018-01" db="EMBL/GenBank/DDBJ databases">
        <authorList>
            <person name="Yu X.-D."/>
        </authorList>
    </citation>
    <scope>NUCLEOTIDE SEQUENCE [LARGE SCALE GENOMIC DNA]</scope>
    <source>
        <strain evidence="1 2">ZX-21</strain>
    </source>
</reference>
<dbReference type="OrthoDB" id="9793805at2"/>
<sequence length="353" mass="39648">MKLLYGVQGTGNGHISRARMMAQHFAEKNVDVQFLFSGRDPEHYFDMDIFGDYQLRDGLTFATEKGSISAVKTLMQTKPFRFIRDVRKLDLSSYDAIVTDFEPVTAWAGRLQKKPVIGVGHQYAFGYPNVPQSGVDLRNRLIMKFFAPTQYRLGLHWDSFNANIAPPIINPDEIRQPCTTPPHIVVYLPFEDQQEVSAALAKFPQQKFIQYAPQLEREERDNISRRPTSLHDFKHDLCRAKGVICNSGFELISECLHMGIPALTKPVAGQSEQLGNAAALQQLGAATVMYDFSASHIEKWLANIPPQQACHYPDVAAAICDWLLSGEWHDSTKLVAELWEQTGRPIEAIAATG</sequence>
<gene>
    <name evidence="1" type="ORF">C0068_01745</name>
</gene>